<dbReference type="AlphaFoldDB" id="A0ABC9SPX3"/>
<name>A0ABC9SPX3_BACCE</name>
<comment type="caution">
    <text evidence="2">The sequence shown here is derived from an EMBL/GenBank/DDBJ whole genome shotgun (WGS) entry which is preliminary data.</text>
</comment>
<sequence>MVSVDEHTQVAMEVIAQSLKISEQTLLRLLEALSKLLEGKEQQPKDFIFDDKTKVGKQKISDLMKKHEKNGGIVALDENLTKQQLNDYQKELKKLGVDFSVVRNGKEDYSFFFSAAQANVIEKALKNIVERKSAVLEKEEVKTAEKDLKEVRQELTPDQAEKVKAIYDEITTAKKKEPKENNINYDRLSKQEKFLYEKLEELDEVKRGLYSQEVNRVEKLFENRYKQDIDVNKKNTIEKETLPEKPLEKVRTKVAELDEKEQNLLGQKVGVVAGEVNESEYNELKKDFSPEQIEKIENIFDDLLKEVKNEFIKENTVEKETLHEKPLEKVKKIVSEEIEKKPLDKVKEIASNLDEKEHNLLVQKSRLVAGKISENKYNEIKKDLSPEQIEKIEKIASENIASEIKPGAIVDGKINATVFADLLKKVENESIKGKTKVITNAKDEKEQVKNMLNSLSNDEQKLMLQYTKVMSEGLSNHYAEKSSYKESDKFDEMLKDFTPEQIEKITAVVNQNIYADINSTEKQNGKIHVNNFQSILTDVKKEMAKETNKDASKQKKVEFSMNGIKEIDAKIKKEEKEVSQDKNKKQSISR</sequence>
<dbReference type="RefSeq" id="WP_000255367.1">
    <property type="nucleotide sequence ID" value="NZ_KB976017.1"/>
</dbReference>
<dbReference type="EMBL" id="AHCJ01000091">
    <property type="protein sequence ID" value="EOQ57535.1"/>
    <property type="molecule type" value="Genomic_DNA"/>
</dbReference>
<accession>A0ABC9SPX3</accession>
<evidence type="ECO:0000313" key="2">
    <source>
        <dbReference type="EMBL" id="EOQ57535.1"/>
    </source>
</evidence>
<keyword evidence="1" id="KW-0175">Coiled coil</keyword>
<proteinExistence type="predicted"/>
<gene>
    <name evidence="2" type="ORF">IAY_06480</name>
</gene>
<reference evidence="2 3" key="1">
    <citation type="submission" date="2013-01" db="EMBL/GenBank/DDBJ databases">
        <title>The Genome Sequence of Bacillus cereus TIAC219.</title>
        <authorList>
            <consortium name="The Broad Institute Genome Sequencing Platform"/>
            <consortium name="The Broad Institute Genome Sequencing Center for Infectious Disease"/>
            <person name="Feldgarden M."/>
            <person name="Van der Auwera G.A."/>
            <person name="Mahillon J."/>
            <person name="Duprez V."/>
            <person name="Timmery S."/>
            <person name="Mattelet C."/>
            <person name="Dierick K."/>
            <person name="Sun M."/>
            <person name="Yu Z."/>
            <person name="Zhu L."/>
            <person name="Hu X."/>
            <person name="Shank E.B."/>
            <person name="Swiecicka I."/>
            <person name="Hansen B.M."/>
            <person name="Andrup L."/>
            <person name="Walker B."/>
            <person name="Young S.K."/>
            <person name="Zeng Q."/>
            <person name="Gargeya S."/>
            <person name="Fitzgerald M."/>
            <person name="Haas B."/>
            <person name="Abouelleil A."/>
            <person name="Alvarado L."/>
            <person name="Arachchi H.M."/>
            <person name="Berlin A.M."/>
            <person name="Chapman S.B."/>
            <person name="Dewar J."/>
            <person name="Goldberg J."/>
            <person name="Griggs A."/>
            <person name="Gujja S."/>
            <person name="Hansen M."/>
            <person name="Howarth C."/>
            <person name="Imamovic A."/>
            <person name="Larimer J."/>
            <person name="McCowan C."/>
            <person name="Murphy C."/>
            <person name="Neiman D."/>
            <person name="Pearson M."/>
            <person name="Priest M."/>
            <person name="Roberts A."/>
            <person name="Saif S."/>
            <person name="Shea T."/>
            <person name="Sisk P."/>
            <person name="Sykes S."/>
            <person name="Wortman J."/>
            <person name="Nusbaum C."/>
            <person name="Birren B."/>
        </authorList>
    </citation>
    <scope>NUCLEOTIDE SEQUENCE [LARGE SCALE GENOMIC DNA]</scope>
    <source>
        <strain evidence="2 3">TIAC219</strain>
    </source>
</reference>
<evidence type="ECO:0000313" key="3">
    <source>
        <dbReference type="Proteomes" id="UP000014060"/>
    </source>
</evidence>
<feature type="coiled-coil region" evidence="1">
    <location>
        <begin position="438"/>
        <end position="465"/>
    </location>
</feature>
<evidence type="ECO:0008006" key="4">
    <source>
        <dbReference type="Google" id="ProtNLM"/>
    </source>
</evidence>
<evidence type="ECO:0000256" key="1">
    <source>
        <dbReference type="SAM" id="Coils"/>
    </source>
</evidence>
<organism evidence="2 3">
    <name type="scientific">Bacillus cereus TIAC219</name>
    <dbReference type="NCBI Taxonomy" id="718222"/>
    <lineage>
        <taxon>Bacteria</taxon>
        <taxon>Bacillati</taxon>
        <taxon>Bacillota</taxon>
        <taxon>Bacilli</taxon>
        <taxon>Bacillales</taxon>
        <taxon>Bacillaceae</taxon>
        <taxon>Bacillus</taxon>
        <taxon>Bacillus cereus group</taxon>
    </lineage>
</organism>
<dbReference type="Proteomes" id="UP000014060">
    <property type="component" value="Unassembled WGS sequence"/>
</dbReference>
<protein>
    <recommendedName>
        <fullName evidence="4">DUF3801 domain-containing protein</fullName>
    </recommendedName>
</protein>